<gene>
    <name evidence="8" type="ORF">Q5P01_008498</name>
</gene>
<dbReference type="Gene3D" id="2.60.40.1460">
    <property type="entry name" value="Integrin domains. Chain A, domain 2"/>
    <property type="match status" value="1"/>
</dbReference>
<dbReference type="GO" id="GO:0005178">
    <property type="term" value="F:integrin binding"/>
    <property type="evidence" value="ECO:0007669"/>
    <property type="project" value="TreeGrafter"/>
</dbReference>
<feature type="domain" description="Integrin alpha third immunoglobulin-like" evidence="7">
    <location>
        <begin position="257"/>
        <end position="382"/>
    </location>
</feature>
<dbReference type="Gene3D" id="2.60.40.1510">
    <property type="entry name" value="ntegrin, alpha v. Chain A, domain 3"/>
    <property type="match status" value="1"/>
</dbReference>
<dbReference type="Gene3D" id="2.60.40.1530">
    <property type="entry name" value="ntegrin, alpha v. Chain A, domain 4"/>
    <property type="match status" value="1"/>
</dbReference>
<keyword evidence="3" id="KW-0472">Membrane</keyword>
<keyword evidence="2" id="KW-0401">Integrin</keyword>
<evidence type="ECO:0000256" key="1">
    <source>
        <dbReference type="ARBA" id="ARBA00004479"/>
    </source>
</evidence>
<evidence type="ECO:0000313" key="8">
    <source>
        <dbReference type="EMBL" id="KAK2848664.1"/>
    </source>
</evidence>
<dbReference type="EMBL" id="JAUPFM010000006">
    <property type="protein sequence ID" value="KAK2848664.1"/>
    <property type="molecule type" value="Genomic_DNA"/>
</dbReference>
<evidence type="ECO:0000256" key="2">
    <source>
        <dbReference type="ARBA" id="ARBA00023037"/>
    </source>
</evidence>
<dbReference type="Proteomes" id="UP001187415">
    <property type="component" value="Unassembled WGS sequence"/>
</dbReference>
<evidence type="ECO:0000313" key="9">
    <source>
        <dbReference type="Proteomes" id="UP001187415"/>
    </source>
</evidence>
<comment type="caution">
    <text evidence="8">The sequence shown here is derived from an EMBL/GenBank/DDBJ whole genome shotgun (WGS) entry which is preliminary data.</text>
</comment>
<dbReference type="InterPro" id="IPR048285">
    <property type="entry name" value="Integrin_alpha_Ig-like_2"/>
</dbReference>
<comment type="subcellular location">
    <subcellularLocation>
        <location evidence="1">Membrane</location>
        <topology evidence="1">Single-pass type I membrane protein</topology>
    </subcellularLocation>
</comment>
<name>A0AA88N578_CHASR</name>
<organism evidence="8 9">
    <name type="scientific">Channa striata</name>
    <name type="common">Snakehead murrel</name>
    <name type="synonym">Ophicephalus striatus</name>
    <dbReference type="NCBI Taxonomy" id="64152"/>
    <lineage>
        <taxon>Eukaryota</taxon>
        <taxon>Metazoa</taxon>
        <taxon>Chordata</taxon>
        <taxon>Craniata</taxon>
        <taxon>Vertebrata</taxon>
        <taxon>Euteleostomi</taxon>
        <taxon>Actinopterygii</taxon>
        <taxon>Neopterygii</taxon>
        <taxon>Teleostei</taxon>
        <taxon>Neoteleostei</taxon>
        <taxon>Acanthomorphata</taxon>
        <taxon>Anabantaria</taxon>
        <taxon>Anabantiformes</taxon>
        <taxon>Channoidei</taxon>
        <taxon>Channidae</taxon>
        <taxon>Channa</taxon>
    </lineage>
</organism>
<dbReference type="GO" id="GO:0033627">
    <property type="term" value="P:cell adhesion mediated by integrin"/>
    <property type="evidence" value="ECO:0007669"/>
    <property type="project" value="TreeGrafter"/>
</dbReference>
<dbReference type="GO" id="GO:0098609">
    <property type="term" value="P:cell-cell adhesion"/>
    <property type="evidence" value="ECO:0007669"/>
    <property type="project" value="TreeGrafter"/>
</dbReference>
<evidence type="ECO:0008006" key="10">
    <source>
        <dbReference type="Google" id="ProtNLM"/>
    </source>
</evidence>
<dbReference type="Pfam" id="PF20805">
    <property type="entry name" value="Integrin_A_Ig_2"/>
    <property type="match status" value="1"/>
</dbReference>
<keyword evidence="4" id="KW-0325">Glycoprotein</keyword>
<evidence type="ECO:0000259" key="6">
    <source>
        <dbReference type="Pfam" id="PF20805"/>
    </source>
</evidence>
<dbReference type="PANTHER" id="PTHR23220">
    <property type="entry name" value="INTEGRIN ALPHA"/>
    <property type="match status" value="1"/>
</dbReference>
<dbReference type="InterPro" id="IPR048286">
    <property type="entry name" value="Integrin_alpha_Ig-like_3"/>
</dbReference>
<reference evidence="8" key="1">
    <citation type="submission" date="2023-07" db="EMBL/GenBank/DDBJ databases">
        <title>Chromosome-level Genome Assembly of Striped Snakehead (Channa striata).</title>
        <authorList>
            <person name="Liu H."/>
        </authorList>
    </citation>
    <scope>NUCLEOTIDE SEQUENCE</scope>
    <source>
        <strain evidence="8">Gz</strain>
        <tissue evidence="8">Muscle</tissue>
    </source>
</reference>
<feature type="domain" description="Integrin alpha first immunoglubulin-like" evidence="5">
    <location>
        <begin position="9"/>
        <end position="121"/>
    </location>
</feature>
<accession>A0AA88N578</accession>
<dbReference type="GO" id="GO:0008305">
    <property type="term" value="C:integrin complex"/>
    <property type="evidence" value="ECO:0007669"/>
    <property type="project" value="TreeGrafter"/>
</dbReference>
<dbReference type="InterPro" id="IPR013649">
    <property type="entry name" value="Integrin_alpha_Ig-like_1"/>
</dbReference>
<evidence type="ECO:0000256" key="3">
    <source>
        <dbReference type="ARBA" id="ARBA00023136"/>
    </source>
</evidence>
<proteinExistence type="predicted"/>
<protein>
    <recommendedName>
        <fullName evidence="10">Integrin alpha-2 domain-containing protein</fullName>
    </recommendedName>
</protein>
<dbReference type="AlphaFoldDB" id="A0AA88N578"/>
<dbReference type="GO" id="GO:0050900">
    <property type="term" value="P:leukocyte migration"/>
    <property type="evidence" value="ECO:0007669"/>
    <property type="project" value="TreeGrafter"/>
</dbReference>
<dbReference type="SUPFAM" id="SSF69179">
    <property type="entry name" value="Integrin domains"/>
    <property type="match status" value="3"/>
</dbReference>
<evidence type="ECO:0000259" key="7">
    <source>
        <dbReference type="Pfam" id="PF20806"/>
    </source>
</evidence>
<dbReference type="GO" id="GO:0007160">
    <property type="term" value="P:cell-matrix adhesion"/>
    <property type="evidence" value="ECO:0007669"/>
    <property type="project" value="TreeGrafter"/>
</dbReference>
<dbReference type="Pfam" id="PF20806">
    <property type="entry name" value="Integrin_A_Ig_3"/>
    <property type="match status" value="1"/>
</dbReference>
<dbReference type="PANTHER" id="PTHR23220:SF9">
    <property type="entry name" value="INTEGRIN ALPHA-6"/>
    <property type="match status" value="1"/>
</dbReference>
<evidence type="ECO:0000259" key="5">
    <source>
        <dbReference type="Pfam" id="PF08441"/>
    </source>
</evidence>
<keyword evidence="9" id="KW-1185">Reference proteome</keyword>
<dbReference type="Pfam" id="PF08441">
    <property type="entry name" value="Integrin_A_Ig_1"/>
    <property type="match status" value="1"/>
</dbReference>
<feature type="domain" description="Integrin alpha second immunoglobulin-like" evidence="6">
    <location>
        <begin position="132"/>
        <end position="240"/>
    </location>
</feature>
<sequence>MLFCSSDIFTYTAHSASFNPKLILNYTFEADTERRKSRLAPRVDFLGLSQGKLEVQGQGSEICTETKLQLLRDIKDRLHSIPISVSVSLWSSSQTTRTRAELPDVAPVLSLLQPKSTFAEIILINKGCGSDNICQKRMVFAVIIPSDENIALEITVTNRNRDDAHQSHATISLPDTLHYSFVIYNKTAETQVSCTANDNGTLIDCELGNPFQRDAEVPFYVILTTSGISLSTNDITLQLETLYRQWRHWPNWFELQLQVHGLARPSQVSLGKSLMGEGAIKSVDDIGALVNYEFRITNMGRPLKSSANVSLSIYWPKETSAGKWLLYLTQIKSDDVQLVSCSPVNEINQLKHIEVSHERSRRRREAEHQALSTDREIHISSNKQEIQNIEKH</sequence>
<evidence type="ECO:0000256" key="4">
    <source>
        <dbReference type="ARBA" id="ARBA00023180"/>
    </source>
</evidence>
<dbReference type="GO" id="GO:0007229">
    <property type="term" value="P:integrin-mediated signaling pathway"/>
    <property type="evidence" value="ECO:0007669"/>
    <property type="project" value="UniProtKB-KW"/>
</dbReference>
<dbReference type="GO" id="GO:0009897">
    <property type="term" value="C:external side of plasma membrane"/>
    <property type="evidence" value="ECO:0007669"/>
    <property type="project" value="TreeGrafter"/>
</dbReference>
<dbReference type="InterPro" id="IPR032695">
    <property type="entry name" value="Integrin_dom_sf"/>
</dbReference>